<comment type="caution">
    <text evidence="1">The sequence shown here is derived from an EMBL/GenBank/DDBJ whole genome shotgun (WGS) entry which is preliminary data.</text>
</comment>
<proteinExistence type="predicted"/>
<organism evidence="1 2">
    <name type="scientific">Hypoxylon rubiginosum</name>
    <dbReference type="NCBI Taxonomy" id="110542"/>
    <lineage>
        <taxon>Eukaryota</taxon>
        <taxon>Fungi</taxon>
        <taxon>Dikarya</taxon>
        <taxon>Ascomycota</taxon>
        <taxon>Pezizomycotina</taxon>
        <taxon>Sordariomycetes</taxon>
        <taxon>Xylariomycetidae</taxon>
        <taxon>Xylariales</taxon>
        <taxon>Hypoxylaceae</taxon>
        <taxon>Hypoxylon</taxon>
    </lineage>
</organism>
<dbReference type="EMBL" id="MU393473">
    <property type="protein sequence ID" value="KAI4865308.1"/>
    <property type="molecule type" value="Genomic_DNA"/>
</dbReference>
<reference evidence="1 2" key="1">
    <citation type="journal article" date="2022" name="New Phytol.">
        <title>Ecological generalism drives hyperdiversity of secondary metabolite gene clusters in xylarialean endophytes.</title>
        <authorList>
            <person name="Franco M.E.E."/>
            <person name="Wisecaver J.H."/>
            <person name="Arnold A.E."/>
            <person name="Ju Y.M."/>
            <person name="Slot J.C."/>
            <person name="Ahrendt S."/>
            <person name="Moore L.P."/>
            <person name="Eastman K.E."/>
            <person name="Scott K."/>
            <person name="Konkel Z."/>
            <person name="Mondo S.J."/>
            <person name="Kuo A."/>
            <person name="Hayes R.D."/>
            <person name="Haridas S."/>
            <person name="Andreopoulos B."/>
            <person name="Riley R."/>
            <person name="LaButti K."/>
            <person name="Pangilinan J."/>
            <person name="Lipzen A."/>
            <person name="Amirebrahimi M."/>
            <person name="Yan J."/>
            <person name="Adam C."/>
            <person name="Keymanesh K."/>
            <person name="Ng V."/>
            <person name="Louie K."/>
            <person name="Northen T."/>
            <person name="Drula E."/>
            <person name="Henrissat B."/>
            <person name="Hsieh H.M."/>
            <person name="Youens-Clark K."/>
            <person name="Lutzoni F."/>
            <person name="Miadlikowska J."/>
            <person name="Eastwood D.C."/>
            <person name="Hamelin R.C."/>
            <person name="Grigoriev I.V."/>
            <person name="U'Ren J.M."/>
        </authorList>
    </citation>
    <scope>NUCLEOTIDE SEQUENCE [LARGE SCALE GENOMIC DNA]</scope>
    <source>
        <strain evidence="1 2">CBS 119005</strain>
    </source>
</reference>
<protein>
    <submittedName>
        <fullName evidence="1">Uncharacterized protein</fullName>
    </submittedName>
</protein>
<sequence length="682" mass="75496">MSETDHSVPFERRPACDNCKTRKTKCDRRSPCASCVTLNVACRSTRRTPEKRQRVILSSKYDEAVQDVSRQLGDVKEMLQALMLSKDATPRSTDTSSEYAHNTPPPMIDEQVPSLSSVHDGFNGDSSFQSHAHRVQNALEATLAASEFINVEALEAPATLSPQTIAELLHGADTTTDHAAPKPLPRSDDLEFGKLPLPPLDVTLKLLRLVKTDRQRFFVDLPIFHEDEFIDKCRGVYFATEPVSVWTWIIVNVGLYYLFFAVSAANCRRMGTTLEVMRLHGRVLKTNAEAAMQSLRLCSEPSTESCRALALLGTYYVKEGHSTIAWRLFSAAARACLDLGLHRLPNEAKGQETDRKREVFWYIYMWEKGLAITCGRTPMIHHYDVLTAHPTDFSDRRDLPRLLYGAFGDYAILAGEIQRKLFSASARHASQEEREAHVRRFAARIMDIQNSVRSEDPNMGSMFDAAAALIDIKMYSLLTLVYRILPPGSPQPHPLQCSGECVDAARGTLSALREIGEKMLQRDPAGWSTLLNVILSLVPFVSFIVLAGNAIATSSSADLALLSSVLETMAPVADDAPNIRKIHDACQRFSQVASLIVSSASKSSLRRTEYQEPVSNDGLPLNGSAEGSGMPDDAHGITIDYAFPMAQQDWDSAMTGFESALGDWDSRALTSTMEPYIANTGW</sequence>
<dbReference type="Proteomes" id="UP001497700">
    <property type="component" value="Unassembled WGS sequence"/>
</dbReference>
<gene>
    <name evidence="1" type="ORF">F4820DRAFT_469844</name>
</gene>
<evidence type="ECO:0000313" key="1">
    <source>
        <dbReference type="EMBL" id="KAI4865308.1"/>
    </source>
</evidence>
<name>A0ACB9Z1E4_9PEZI</name>
<keyword evidence="2" id="KW-1185">Reference proteome</keyword>
<evidence type="ECO:0000313" key="2">
    <source>
        <dbReference type="Proteomes" id="UP001497700"/>
    </source>
</evidence>
<accession>A0ACB9Z1E4</accession>